<sequence length="411" mass="46196">MMNSFSNFLSQEQQSTESNFNNNQQERYQPKNKTIRLNKQNPEIIVRVLPGVKTQEDTEGLQFFSKFRSIFLNYVKGDGTATSSPFTLPFTMGESVLDSFISNWKNNNVKINDYNTNPAQRYLVNVIPLASNQGQFQYQVDPIGNILVAPMELTKTLFDDLSVKLQDENLMPTQDSNLNFISENHAFAVKLYRTGQGTDTSYKAEVYQRQDLGQLPQGWENLTSDIQKMAEPTEENSPGFVNFVINSINGTDKSIKNFDFEDDGNTAPSQGQSGGQAPSQQQIDNQMPSNLGAPTQGQPVEQQQPVQQSQPTQQGNVDWNNLAQQQSQPEQSNPWAGVDLNSVDDSQVPFNTQPQQQQQTQPTQTQQQAPQQPQQQQTQQAPQQEQPNIPQEQQSQNKMKSVDDILGNIGL</sequence>
<feature type="region of interest" description="Disordered" evidence="1">
    <location>
        <begin position="1"/>
        <end position="33"/>
    </location>
</feature>
<feature type="compositionally biased region" description="Polar residues" evidence="1">
    <location>
        <begin position="283"/>
        <end position="293"/>
    </location>
</feature>
<evidence type="ECO:0000313" key="3">
    <source>
        <dbReference type="Proteomes" id="UP000244603"/>
    </source>
</evidence>
<dbReference type="Proteomes" id="UP000244603">
    <property type="component" value="Segment"/>
</dbReference>
<gene>
    <name evidence="2" type="ORF">phiSABS2_153</name>
</gene>
<reference evidence="2 3" key="1">
    <citation type="submission" date="2018-03" db="EMBL/GenBank/DDBJ databases">
        <title>Isolation,the biological characteristics and genomics of two new strains of lysate Staphylococcus aureus phage.</title>
        <authorList>
            <person name="Jin X."/>
            <person name="Zhang C."/>
            <person name="Wang X."/>
            <person name="Zhong J."/>
        </authorList>
    </citation>
    <scope>NUCLEOTIDE SEQUENCE [LARGE SCALE GENOMIC DNA]</scope>
</reference>
<proteinExistence type="predicted"/>
<evidence type="ECO:0008006" key="4">
    <source>
        <dbReference type="Google" id="ProtNLM"/>
    </source>
</evidence>
<feature type="compositionally biased region" description="Low complexity" evidence="1">
    <location>
        <begin position="351"/>
        <end position="394"/>
    </location>
</feature>
<evidence type="ECO:0000313" key="2">
    <source>
        <dbReference type="EMBL" id="AVR55597.1"/>
    </source>
</evidence>
<feature type="compositionally biased region" description="Polar residues" evidence="1">
    <location>
        <begin position="316"/>
        <end position="334"/>
    </location>
</feature>
<accession>A0A2R3ZXU8</accession>
<feature type="compositionally biased region" description="Low complexity" evidence="1">
    <location>
        <begin position="294"/>
        <end position="315"/>
    </location>
</feature>
<evidence type="ECO:0000256" key="1">
    <source>
        <dbReference type="SAM" id="MobiDB-lite"/>
    </source>
</evidence>
<dbReference type="EMBL" id="MH028956">
    <property type="protein sequence ID" value="AVR55597.1"/>
    <property type="molecule type" value="Genomic_DNA"/>
</dbReference>
<keyword evidence="3" id="KW-1185">Reference proteome</keyword>
<feature type="region of interest" description="Disordered" evidence="1">
    <location>
        <begin position="254"/>
        <end position="411"/>
    </location>
</feature>
<feature type="compositionally biased region" description="Low complexity" evidence="1">
    <location>
        <begin position="267"/>
        <end position="282"/>
    </location>
</feature>
<protein>
    <recommendedName>
        <fullName evidence="4">Single-stranded DNA-binding protein</fullName>
    </recommendedName>
</protein>
<organism evidence="2 3">
    <name type="scientific">Staphylococcus phage phiSA_BS2</name>
    <dbReference type="NCBI Taxonomy" id="2126724"/>
    <lineage>
        <taxon>Viruses</taxon>
        <taxon>Duplodnaviria</taxon>
        <taxon>Heunggongvirae</taxon>
        <taxon>Uroviricota</taxon>
        <taxon>Caudoviricetes</taxon>
        <taxon>Herelleviridae</taxon>
        <taxon>Twortvirinae</taxon>
        <taxon>Baoshanvirus</taxon>
        <taxon>Baoshanvirus BS2</taxon>
    </lineage>
</organism>
<name>A0A2R3ZXU8_9CAUD</name>